<accession>A0A1G7J7V7</accession>
<evidence type="ECO:0000256" key="6">
    <source>
        <dbReference type="ARBA" id="ARBA00022842"/>
    </source>
</evidence>
<keyword evidence="4 10" id="KW-0547">Nucleotide-binding</keyword>
<dbReference type="GO" id="GO:0036222">
    <property type="term" value="F:XTP diphosphatase activity"/>
    <property type="evidence" value="ECO:0007669"/>
    <property type="project" value="UniProtKB-UniRule"/>
</dbReference>
<dbReference type="FunFam" id="3.90.950.10:FF:000001">
    <property type="entry name" value="dITP/XTP pyrophosphatase"/>
    <property type="match status" value="1"/>
</dbReference>
<evidence type="ECO:0000256" key="7">
    <source>
        <dbReference type="ARBA" id="ARBA00023080"/>
    </source>
</evidence>
<evidence type="ECO:0000256" key="9">
    <source>
        <dbReference type="ARBA" id="ARBA00052017"/>
    </source>
</evidence>
<dbReference type="InterPro" id="IPR029001">
    <property type="entry name" value="ITPase-like_fam"/>
</dbReference>
<proteinExistence type="inferred from homology"/>
<evidence type="ECO:0000256" key="3">
    <source>
        <dbReference type="ARBA" id="ARBA00022723"/>
    </source>
</evidence>
<dbReference type="SUPFAM" id="SSF52972">
    <property type="entry name" value="ITPase-like"/>
    <property type="match status" value="1"/>
</dbReference>
<dbReference type="GO" id="GO:0035870">
    <property type="term" value="F:dITP diphosphatase activity"/>
    <property type="evidence" value="ECO:0007669"/>
    <property type="project" value="UniProtKB-UniRule"/>
</dbReference>
<dbReference type="PANTHER" id="PTHR11067">
    <property type="entry name" value="INOSINE TRIPHOSPHATE PYROPHOSPHATASE/HAM1 PROTEIN"/>
    <property type="match status" value="1"/>
</dbReference>
<comment type="similarity">
    <text evidence="1 10 11">Belongs to the HAM1 NTPase family.</text>
</comment>
<feature type="active site" description="Proton acceptor" evidence="10">
    <location>
        <position position="68"/>
    </location>
</feature>
<dbReference type="EC" id="3.6.1.66" evidence="10"/>
<reference evidence="13" key="1">
    <citation type="submission" date="2016-10" db="EMBL/GenBank/DDBJ databases">
        <authorList>
            <person name="Varghese N."/>
            <person name="Submissions S."/>
        </authorList>
    </citation>
    <scope>NUCLEOTIDE SEQUENCE [LARGE SCALE GENOMIC DNA]</scope>
    <source>
        <strain evidence="13">DSM 25329</strain>
    </source>
</reference>
<dbReference type="NCBIfam" id="TIGR00042">
    <property type="entry name" value="RdgB/HAM1 family non-canonical purine NTP pyrophosphatase"/>
    <property type="match status" value="1"/>
</dbReference>
<gene>
    <name evidence="12" type="ORF">SAMN04487996_109201</name>
</gene>
<evidence type="ECO:0000313" key="12">
    <source>
        <dbReference type="EMBL" id="SDF20589.1"/>
    </source>
</evidence>
<evidence type="ECO:0000256" key="8">
    <source>
        <dbReference type="ARBA" id="ARBA00051875"/>
    </source>
</evidence>
<sequence length="191" mass="21286">MKLCFATNNQNKLREIQALLGDRFELVTLSDIGCFEEIPEPFETIQENAKAKSSYVREKYGIDCFADDSGLVVPSLNGEPGVHSAYYAGPQRSHDDNINLLLRNLTNETDRSAYFLTVISLSLGNDYYAFEGRALGAIIDEKRGTGGFGYDPVFVPDGQDRTFAEMTLAEKSQISHRSIAFAKLVDFLDNH</sequence>
<comment type="subunit">
    <text evidence="2 10">Homodimer.</text>
</comment>
<organism evidence="12 13">
    <name type="scientific">Dyadobacter soli</name>
    <dbReference type="NCBI Taxonomy" id="659014"/>
    <lineage>
        <taxon>Bacteria</taxon>
        <taxon>Pseudomonadati</taxon>
        <taxon>Bacteroidota</taxon>
        <taxon>Cytophagia</taxon>
        <taxon>Cytophagales</taxon>
        <taxon>Spirosomataceae</taxon>
        <taxon>Dyadobacter</taxon>
    </lineage>
</organism>
<comment type="caution">
    <text evidence="10">Lacks conserved residue(s) required for the propagation of feature annotation.</text>
</comment>
<dbReference type="GO" id="GO:0005829">
    <property type="term" value="C:cytosol"/>
    <property type="evidence" value="ECO:0007669"/>
    <property type="project" value="TreeGrafter"/>
</dbReference>
<comment type="catalytic activity">
    <reaction evidence="8 10">
        <text>dITP + H2O = dIMP + diphosphate + H(+)</text>
        <dbReference type="Rhea" id="RHEA:28342"/>
        <dbReference type="ChEBI" id="CHEBI:15377"/>
        <dbReference type="ChEBI" id="CHEBI:15378"/>
        <dbReference type="ChEBI" id="CHEBI:33019"/>
        <dbReference type="ChEBI" id="CHEBI:61194"/>
        <dbReference type="ChEBI" id="CHEBI:61382"/>
        <dbReference type="EC" id="3.6.1.66"/>
    </reaction>
</comment>
<dbReference type="GO" id="GO:0000166">
    <property type="term" value="F:nucleotide binding"/>
    <property type="evidence" value="ECO:0007669"/>
    <property type="project" value="UniProtKB-KW"/>
</dbReference>
<dbReference type="HAMAP" id="MF_01405">
    <property type="entry name" value="Non_canon_purine_NTPase"/>
    <property type="match status" value="1"/>
</dbReference>
<feature type="binding site" evidence="10">
    <location>
        <begin position="176"/>
        <end position="177"/>
    </location>
    <ligand>
        <name>substrate</name>
    </ligand>
</feature>
<feature type="binding site" evidence="10">
    <location>
        <position position="69"/>
    </location>
    <ligand>
        <name>substrate</name>
    </ligand>
</feature>
<dbReference type="Proteomes" id="UP000198748">
    <property type="component" value="Unassembled WGS sequence"/>
</dbReference>
<dbReference type="RefSeq" id="WP_090152079.1">
    <property type="nucleotide sequence ID" value="NZ_FNAN01000009.1"/>
</dbReference>
<evidence type="ECO:0000256" key="1">
    <source>
        <dbReference type="ARBA" id="ARBA00008023"/>
    </source>
</evidence>
<keyword evidence="3 10" id="KW-0479">Metal-binding</keyword>
<keyword evidence="5 10" id="KW-0378">Hydrolase</keyword>
<dbReference type="AlphaFoldDB" id="A0A1G7J7V7"/>
<keyword evidence="13" id="KW-1185">Reference proteome</keyword>
<name>A0A1G7J7V7_9BACT</name>
<keyword evidence="7 10" id="KW-0546">Nucleotide metabolism</keyword>
<dbReference type="STRING" id="659014.SAMN04487996_109201"/>
<dbReference type="Gene3D" id="3.90.950.10">
    <property type="match status" value="1"/>
</dbReference>
<evidence type="ECO:0000256" key="4">
    <source>
        <dbReference type="ARBA" id="ARBA00022741"/>
    </source>
</evidence>
<dbReference type="InterPro" id="IPR020922">
    <property type="entry name" value="dITP/XTP_pyrophosphatase"/>
</dbReference>
<feature type="binding site" evidence="10">
    <location>
        <position position="171"/>
    </location>
    <ligand>
        <name>substrate</name>
    </ligand>
</feature>
<keyword evidence="6 10" id="KW-0460">Magnesium</keyword>
<dbReference type="GO" id="GO:0046872">
    <property type="term" value="F:metal ion binding"/>
    <property type="evidence" value="ECO:0007669"/>
    <property type="project" value="UniProtKB-KW"/>
</dbReference>
<dbReference type="CDD" id="cd00515">
    <property type="entry name" value="HAM1"/>
    <property type="match status" value="1"/>
</dbReference>
<evidence type="ECO:0000256" key="5">
    <source>
        <dbReference type="ARBA" id="ARBA00022801"/>
    </source>
</evidence>
<comment type="catalytic activity">
    <reaction evidence="10">
        <text>ITP + H2O = IMP + diphosphate + H(+)</text>
        <dbReference type="Rhea" id="RHEA:29399"/>
        <dbReference type="ChEBI" id="CHEBI:15377"/>
        <dbReference type="ChEBI" id="CHEBI:15378"/>
        <dbReference type="ChEBI" id="CHEBI:33019"/>
        <dbReference type="ChEBI" id="CHEBI:58053"/>
        <dbReference type="ChEBI" id="CHEBI:61402"/>
        <dbReference type="EC" id="3.6.1.66"/>
    </reaction>
</comment>
<dbReference type="GO" id="GO:0009117">
    <property type="term" value="P:nucleotide metabolic process"/>
    <property type="evidence" value="ECO:0007669"/>
    <property type="project" value="UniProtKB-KW"/>
</dbReference>
<dbReference type="PANTHER" id="PTHR11067:SF9">
    <property type="entry name" value="INOSINE TRIPHOSPHATE PYROPHOSPHATASE"/>
    <property type="match status" value="1"/>
</dbReference>
<dbReference type="OrthoDB" id="9807456at2"/>
<dbReference type="Pfam" id="PF01725">
    <property type="entry name" value="Ham1p_like"/>
    <property type="match status" value="1"/>
</dbReference>
<comment type="function">
    <text evidence="10">Pyrophosphatase that catalyzes the hydrolysis of nucleoside triphosphates to their monophosphate derivatives, with a high preference for the non-canonical purine nucleotides XTP (xanthosine triphosphate), dITP (deoxyinosine triphosphate) and ITP. Seems to function as a house-cleaning enzyme that removes non-canonical purine nucleotides from the nucleotide pool, thus preventing their incorporation into DNA/RNA and avoiding chromosomal lesions.</text>
</comment>
<comment type="catalytic activity">
    <reaction evidence="9 10">
        <text>XTP + H2O = XMP + diphosphate + H(+)</text>
        <dbReference type="Rhea" id="RHEA:28610"/>
        <dbReference type="ChEBI" id="CHEBI:15377"/>
        <dbReference type="ChEBI" id="CHEBI:15378"/>
        <dbReference type="ChEBI" id="CHEBI:33019"/>
        <dbReference type="ChEBI" id="CHEBI:57464"/>
        <dbReference type="ChEBI" id="CHEBI:61314"/>
        <dbReference type="EC" id="3.6.1.66"/>
    </reaction>
</comment>
<evidence type="ECO:0000313" key="13">
    <source>
        <dbReference type="Proteomes" id="UP000198748"/>
    </source>
</evidence>
<evidence type="ECO:0000256" key="10">
    <source>
        <dbReference type="HAMAP-Rule" id="MF_01405"/>
    </source>
</evidence>
<comment type="cofactor">
    <cofactor evidence="10">
        <name>Mg(2+)</name>
        <dbReference type="ChEBI" id="CHEBI:18420"/>
    </cofactor>
    <text evidence="10">Binds 1 Mg(2+) ion per subunit.</text>
</comment>
<evidence type="ECO:0000256" key="11">
    <source>
        <dbReference type="RuleBase" id="RU003781"/>
    </source>
</evidence>
<protein>
    <recommendedName>
        <fullName evidence="10">dITP/XTP pyrophosphatase</fullName>
        <ecNumber evidence="10">3.6.1.66</ecNumber>
    </recommendedName>
    <alternativeName>
        <fullName evidence="10">Non-canonical purine NTP pyrophosphatase</fullName>
    </alternativeName>
    <alternativeName>
        <fullName evidence="10">Non-standard purine NTP pyrophosphatase</fullName>
    </alternativeName>
    <alternativeName>
        <fullName evidence="10">Nucleoside-triphosphate diphosphatase</fullName>
    </alternativeName>
    <alternativeName>
        <fullName evidence="10">Nucleoside-triphosphate pyrophosphatase</fullName>
        <shortName evidence="10">NTPase</shortName>
    </alternativeName>
</protein>
<feature type="binding site" evidence="10">
    <location>
        <begin position="7"/>
        <end position="12"/>
    </location>
    <ligand>
        <name>substrate</name>
    </ligand>
</feature>
<dbReference type="InterPro" id="IPR002637">
    <property type="entry name" value="RdgB/HAM1"/>
</dbReference>
<dbReference type="GO" id="GO:0009146">
    <property type="term" value="P:purine nucleoside triphosphate catabolic process"/>
    <property type="evidence" value="ECO:0007669"/>
    <property type="project" value="UniProtKB-UniRule"/>
</dbReference>
<dbReference type="EMBL" id="FNAN01000009">
    <property type="protein sequence ID" value="SDF20589.1"/>
    <property type="molecule type" value="Genomic_DNA"/>
</dbReference>
<evidence type="ECO:0000256" key="2">
    <source>
        <dbReference type="ARBA" id="ARBA00011738"/>
    </source>
</evidence>
<dbReference type="GO" id="GO:0017111">
    <property type="term" value="F:ribonucleoside triphosphate phosphatase activity"/>
    <property type="evidence" value="ECO:0007669"/>
    <property type="project" value="InterPro"/>
</dbReference>
<feature type="binding site" evidence="10">
    <location>
        <begin position="148"/>
        <end position="151"/>
    </location>
    <ligand>
        <name>substrate</name>
    </ligand>
</feature>
<dbReference type="GO" id="GO:0036220">
    <property type="term" value="F:ITP diphosphatase activity"/>
    <property type="evidence" value="ECO:0007669"/>
    <property type="project" value="UniProtKB-UniRule"/>
</dbReference>
<feature type="binding site" evidence="10">
    <location>
        <position position="68"/>
    </location>
    <ligand>
        <name>Mg(2+)</name>
        <dbReference type="ChEBI" id="CHEBI:18420"/>
    </ligand>
</feature>